<accession>A0A8X6Q222</accession>
<protein>
    <submittedName>
        <fullName evidence="1">Uncharacterized protein</fullName>
    </submittedName>
</protein>
<evidence type="ECO:0000313" key="1">
    <source>
        <dbReference type="EMBL" id="GFU02321.1"/>
    </source>
</evidence>
<name>A0A8X6Q222_NEPPI</name>
<dbReference type="AlphaFoldDB" id="A0A8X6Q222"/>
<gene>
    <name evidence="1" type="ORF">NPIL_549311</name>
</gene>
<dbReference type="Proteomes" id="UP000887013">
    <property type="component" value="Unassembled WGS sequence"/>
</dbReference>
<sequence length="225" mass="25558">MGERGVRVDLESFAYPSFCPDPSPQRFYFTSVTRELRELTANFTIKNNLKKKNKEELHHLQNRKAEDGFLMTHRLTSPEYVCVYTAGYQEQKEREKEKKGDFRLSSQATRVGSLGKREKGGRGGGEYVASVLADDNVRIDDAPSTFNFDSKPQPLTLLLSTFTGIYALGNLIPVPPVPWGRHRPRIGKDGGRNFRRGISFILGVQKWYVCVRVRRMKNSGGPLMN</sequence>
<organism evidence="1 2">
    <name type="scientific">Nephila pilipes</name>
    <name type="common">Giant wood spider</name>
    <name type="synonym">Nephila maculata</name>
    <dbReference type="NCBI Taxonomy" id="299642"/>
    <lineage>
        <taxon>Eukaryota</taxon>
        <taxon>Metazoa</taxon>
        <taxon>Ecdysozoa</taxon>
        <taxon>Arthropoda</taxon>
        <taxon>Chelicerata</taxon>
        <taxon>Arachnida</taxon>
        <taxon>Araneae</taxon>
        <taxon>Araneomorphae</taxon>
        <taxon>Entelegynae</taxon>
        <taxon>Araneoidea</taxon>
        <taxon>Nephilidae</taxon>
        <taxon>Nephila</taxon>
    </lineage>
</organism>
<evidence type="ECO:0000313" key="2">
    <source>
        <dbReference type="Proteomes" id="UP000887013"/>
    </source>
</evidence>
<dbReference type="EMBL" id="BMAW01027483">
    <property type="protein sequence ID" value="GFU02321.1"/>
    <property type="molecule type" value="Genomic_DNA"/>
</dbReference>
<comment type="caution">
    <text evidence="1">The sequence shown here is derived from an EMBL/GenBank/DDBJ whole genome shotgun (WGS) entry which is preliminary data.</text>
</comment>
<reference evidence="1" key="1">
    <citation type="submission" date="2020-08" db="EMBL/GenBank/DDBJ databases">
        <title>Multicomponent nature underlies the extraordinary mechanical properties of spider dragline silk.</title>
        <authorList>
            <person name="Kono N."/>
            <person name="Nakamura H."/>
            <person name="Mori M."/>
            <person name="Yoshida Y."/>
            <person name="Ohtoshi R."/>
            <person name="Malay A.D."/>
            <person name="Moran D.A.P."/>
            <person name="Tomita M."/>
            <person name="Numata K."/>
            <person name="Arakawa K."/>
        </authorList>
    </citation>
    <scope>NUCLEOTIDE SEQUENCE</scope>
</reference>
<keyword evidence="2" id="KW-1185">Reference proteome</keyword>
<proteinExistence type="predicted"/>